<evidence type="ECO:0000313" key="3">
    <source>
        <dbReference type="Proteomes" id="UP000283269"/>
    </source>
</evidence>
<comment type="caution">
    <text evidence="2">The sequence shown here is derived from an EMBL/GenBank/DDBJ whole genome shotgun (WGS) entry which is preliminary data.</text>
</comment>
<keyword evidence="3" id="KW-1185">Reference proteome</keyword>
<dbReference type="InParanoid" id="A0A409WNT1"/>
<proteinExistence type="predicted"/>
<feature type="compositionally biased region" description="Polar residues" evidence="1">
    <location>
        <begin position="34"/>
        <end position="45"/>
    </location>
</feature>
<dbReference type="EMBL" id="NHYD01003344">
    <property type="protein sequence ID" value="PPQ80163.1"/>
    <property type="molecule type" value="Genomic_DNA"/>
</dbReference>
<feature type="compositionally biased region" description="Polar residues" evidence="1">
    <location>
        <begin position="60"/>
        <end position="80"/>
    </location>
</feature>
<reference evidence="2 3" key="1">
    <citation type="journal article" date="2018" name="Evol. Lett.">
        <title>Horizontal gene cluster transfer increased hallucinogenic mushroom diversity.</title>
        <authorList>
            <person name="Reynolds H.T."/>
            <person name="Vijayakumar V."/>
            <person name="Gluck-Thaler E."/>
            <person name="Korotkin H.B."/>
            <person name="Matheny P.B."/>
            <person name="Slot J.C."/>
        </authorList>
    </citation>
    <scope>NUCLEOTIDE SEQUENCE [LARGE SCALE GENOMIC DNA]</scope>
    <source>
        <strain evidence="2 3">2631</strain>
    </source>
</reference>
<evidence type="ECO:0000256" key="1">
    <source>
        <dbReference type="SAM" id="MobiDB-lite"/>
    </source>
</evidence>
<gene>
    <name evidence="2" type="ORF">CVT25_001456</name>
</gene>
<feature type="compositionally biased region" description="Basic and acidic residues" evidence="1">
    <location>
        <begin position="8"/>
        <end position="25"/>
    </location>
</feature>
<evidence type="ECO:0000313" key="2">
    <source>
        <dbReference type="EMBL" id="PPQ80163.1"/>
    </source>
</evidence>
<organism evidence="2 3">
    <name type="scientific">Psilocybe cyanescens</name>
    <dbReference type="NCBI Taxonomy" id="93625"/>
    <lineage>
        <taxon>Eukaryota</taxon>
        <taxon>Fungi</taxon>
        <taxon>Dikarya</taxon>
        <taxon>Basidiomycota</taxon>
        <taxon>Agaricomycotina</taxon>
        <taxon>Agaricomycetes</taxon>
        <taxon>Agaricomycetidae</taxon>
        <taxon>Agaricales</taxon>
        <taxon>Agaricineae</taxon>
        <taxon>Strophariaceae</taxon>
        <taxon>Psilocybe</taxon>
    </lineage>
</organism>
<name>A0A409WNT1_PSICY</name>
<accession>A0A409WNT1</accession>
<dbReference type="Proteomes" id="UP000283269">
    <property type="component" value="Unassembled WGS sequence"/>
</dbReference>
<sequence>MKINASGRLKEKELQTEKRAEDGTKGQKPLRHQQPVSGCGSTLSRTRVLRPESEERTLSPEDSPTTFHNETPTSTSVSRLESNKRRRSSSMSESLPGPSKRPRLSGQALERSKRPIRGPNQCPKPFGKMSTVYQRGYIASRTPVAAHRLTGLRISYLWVDNEMHGRYEKAYQLEEAFQSELLLQNQWGQQLPLQQIDDIHGETVNTSERSASPDGQVKEAV</sequence>
<dbReference type="AlphaFoldDB" id="A0A409WNT1"/>
<feature type="compositionally biased region" description="Basic and acidic residues" evidence="1">
    <location>
        <begin position="49"/>
        <end position="59"/>
    </location>
</feature>
<feature type="region of interest" description="Disordered" evidence="1">
    <location>
        <begin position="1"/>
        <end position="128"/>
    </location>
</feature>
<protein>
    <submittedName>
        <fullName evidence="2">Uncharacterized protein</fullName>
    </submittedName>
</protein>